<proteinExistence type="predicted"/>
<dbReference type="Gene3D" id="1.10.10.10">
    <property type="entry name" value="Winged helix-like DNA-binding domain superfamily/Winged helix DNA-binding domain"/>
    <property type="match status" value="1"/>
</dbReference>
<dbReference type="PROSITE" id="PS50949">
    <property type="entry name" value="HTH_GNTR"/>
    <property type="match status" value="1"/>
</dbReference>
<evidence type="ECO:0000259" key="5">
    <source>
        <dbReference type="PROSITE" id="PS50949"/>
    </source>
</evidence>
<dbReference type="PRINTS" id="PR00035">
    <property type="entry name" value="HTHGNTR"/>
</dbReference>
<dbReference type="PANTHER" id="PTHR46577">
    <property type="entry name" value="HTH-TYPE TRANSCRIPTIONAL REGULATORY PROTEIN GABR"/>
    <property type="match status" value="1"/>
</dbReference>
<evidence type="ECO:0000256" key="2">
    <source>
        <dbReference type="ARBA" id="ARBA00023015"/>
    </source>
</evidence>
<dbReference type="Pfam" id="PF00392">
    <property type="entry name" value="GntR"/>
    <property type="match status" value="1"/>
</dbReference>
<dbReference type="CDD" id="cd07377">
    <property type="entry name" value="WHTH_GntR"/>
    <property type="match status" value="1"/>
</dbReference>
<dbReference type="InterPro" id="IPR036388">
    <property type="entry name" value="WH-like_DNA-bd_sf"/>
</dbReference>
<comment type="caution">
    <text evidence="6">The sequence shown here is derived from an EMBL/GenBank/DDBJ whole genome shotgun (WGS) entry which is preliminary data.</text>
</comment>
<dbReference type="InterPro" id="IPR000524">
    <property type="entry name" value="Tscrpt_reg_HTH_GntR"/>
</dbReference>
<reference evidence="6 7" key="1">
    <citation type="submission" date="2017-11" db="EMBL/GenBank/DDBJ databases">
        <authorList>
            <person name="Han C.G."/>
        </authorList>
    </citation>
    <scope>NUCLEOTIDE SEQUENCE [LARGE SCALE GENOMIC DNA]</scope>
    <source>
        <strain evidence="6 7">A5</strain>
    </source>
</reference>
<dbReference type="SUPFAM" id="SSF46785">
    <property type="entry name" value="Winged helix' DNA-binding domain"/>
    <property type="match status" value="1"/>
</dbReference>
<keyword evidence="4" id="KW-0804">Transcription</keyword>
<keyword evidence="1" id="KW-0663">Pyridoxal phosphate</keyword>
<gene>
    <name evidence="6" type="ORF">CWM98_16650</name>
</gene>
<protein>
    <submittedName>
        <fullName evidence="6">DNA-binding protein</fullName>
    </submittedName>
</protein>
<sequence length="135" mass="14889">MNIPDDGFFTLVTQGIQHRSDETLQRALYHTLRHAILQGTLAANCRLPGSRVMAGRLQLSRNTVNAALEQLALEGYLMRSRQGTQVVPLAACREEPVMVPPVVLPERLQGLPAAMRRDSPALLFTPGMPAVNYFP</sequence>
<reference evidence="6 7" key="2">
    <citation type="submission" date="2018-01" db="EMBL/GenBank/DDBJ databases">
        <title>Genomic study of Klebsiella pneumoniae.</title>
        <authorList>
            <person name="Yang Y."/>
            <person name="Bicalho R."/>
        </authorList>
    </citation>
    <scope>NUCLEOTIDE SEQUENCE [LARGE SCALE GENOMIC DNA]</scope>
    <source>
        <strain evidence="6 7">A5</strain>
    </source>
</reference>
<keyword evidence="2" id="KW-0805">Transcription regulation</keyword>
<dbReference type="GO" id="GO:0003677">
    <property type="term" value="F:DNA binding"/>
    <property type="evidence" value="ECO:0007669"/>
    <property type="project" value="UniProtKB-KW"/>
</dbReference>
<dbReference type="SMART" id="SM00345">
    <property type="entry name" value="HTH_GNTR"/>
    <property type="match status" value="1"/>
</dbReference>
<evidence type="ECO:0000256" key="3">
    <source>
        <dbReference type="ARBA" id="ARBA00023125"/>
    </source>
</evidence>
<dbReference type="PANTHER" id="PTHR46577:SF1">
    <property type="entry name" value="HTH-TYPE TRANSCRIPTIONAL REGULATORY PROTEIN GABR"/>
    <property type="match status" value="1"/>
</dbReference>
<dbReference type="GO" id="GO:0003700">
    <property type="term" value="F:DNA-binding transcription factor activity"/>
    <property type="evidence" value="ECO:0007669"/>
    <property type="project" value="InterPro"/>
</dbReference>
<evidence type="ECO:0000313" key="6">
    <source>
        <dbReference type="EMBL" id="PLP44141.1"/>
    </source>
</evidence>
<dbReference type="AlphaFoldDB" id="A0A2N5AEU6"/>
<organism evidence="6 7">
    <name type="scientific">Klebsiella variicola</name>
    <dbReference type="NCBI Taxonomy" id="244366"/>
    <lineage>
        <taxon>Bacteria</taxon>
        <taxon>Pseudomonadati</taxon>
        <taxon>Pseudomonadota</taxon>
        <taxon>Gammaproteobacteria</taxon>
        <taxon>Enterobacterales</taxon>
        <taxon>Enterobacteriaceae</taxon>
        <taxon>Klebsiella/Raoultella group</taxon>
        <taxon>Klebsiella</taxon>
        <taxon>Klebsiella pneumoniae complex</taxon>
    </lineage>
</organism>
<name>A0A2N5AEU6_KLEVA</name>
<evidence type="ECO:0000313" key="7">
    <source>
        <dbReference type="Proteomes" id="UP000234473"/>
    </source>
</evidence>
<feature type="domain" description="HTH gntR-type" evidence="5">
    <location>
        <begin position="22"/>
        <end position="89"/>
    </location>
</feature>
<dbReference type="EMBL" id="PICB01000870">
    <property type="protein sequence ID" value="PLP44141.1"/>
    <property type="molecule type" value="Genomic_DNA"/>
</dbReference>
<evidence type="ECO:0000256" key="1">
    <source>
        <dbReference type="ARBA" id="ARBA00022898"/>
    </source>
</evidence>
<accession>A0A2N5AEU6</accession>
<keyword evidence="3 6" id="KW-0238">DNA-binding</keyword>
<feature type="non-terminal residue" evidence="6">
    <location>
        <position position="135"/>
    </location>
</feature>
<dbReference type="InterPro" id="IPR036390">
    <property type="entry name" value="WH_DNA-bd_sf"/>
</dbReference>
<dbReference type="InterPro" id="IPR051446">
    <property type="entry name" value="HTH_trans_reg/aminotransferase"/>
</dbReference>
<dbReference type="Proteomes" id="UP000234473">
    <property type="component" value="Unassembled WGS sequence"/>
</dbReference>
<evidence type="ECO:0000256" key="4">
    <source>
        <dbReference type="ARBA" id="ARBA00023163"/>
    </source>
</evidence>